<dbReference type="PANTHER" id="PTHR24171:SF9">
    <property type="entry name" value="ANKYRIN REPEAT DOMAIN-CONTAINING PROTEIN 39"/>
    <property type="match status" value="1"/>
</dbReference>
<dbReference type="Pfam" id="PF12796">
    <property type="entry name" value="Ank_2"/>
    <property type="match status" value="1"/>
</dbReference>
<dbReference type="RefSeq" id="XP_024773089.1">
    <property type="nucleotide sequence ID" value="XM_024915394.1"/>
</dbReference>
<dbReference type="PANTHER" id="PTHR24171">
    <property type="entry name" value="ANKYRIN REPEAT DOMAIN-CONTAINING PROTEIN 39-RELATED"/>
    <property type="match status" value="1"/>
</dbReference>
<dbReference type="InterPro" id="IPR036770">
    <property type="entry name" value="Ankyrin_rpt-contain_sf"/>
</dbReference>
<feature type="non-terminal residue" evidence="5">
    <location>
        <position position="61"/>
    </location>
</feature>
<feature type="non-terminal residue" evidence="5">
    <location>
        <position position="1"/>
    </location>
</feature>
<keyword evidence="2 3" id="KW-0040">ANK repeat</keyword>
<feature type="repeat" description="ANK" evidence="3">
    <location>
        <begin position="14"/>
        <end position="46"/>
    </location>
</feature>
<evidence type="ECO:0000256" key="3">
    <source>
        <dbReference type="PROSITE-ProRule" id="PRU00023"/>
    </source>
</evidence>
<proteinExistence type="predicted"/>
<feature type="compositionally biased region" description="Basic and acidic residues" evidence="4">
    <location>
        <begin position="39"/>
        <end position="61"/>
    </location>
</feature>
<feature type="region of interest" description="Disordered" evidence="4">
    <location>
        <begin position="37"/>
        <end position="61"/>
    </location>
</feature>
<accession>A0A2T4A8Q0</accession>
<protein>
    <submittedName>
        <fullName evidence="5">Uncharacterized protein</fullName>
    </submittedName>
</protein>
<evidence type="ECO:0000313" key="6">
    <source>
        <dbReference type="Proteomes" id="UP000241690"/>
    </source>
</evidence>
<dbReference type="GeneID" id="36623962"/>
<dbReference type="PROSITE" id="PS50088">
    <property type="entry name" value="ANK_REPEAT"/>
    <property type="match status" value="1"/>
</dbReference>
<dbReference type="EMBL" id="KZ679682">
    <property type="protein sequence ID" value="PTB53412.1"/>
    <property type="molecule type" value="Genomic_DNA"/>
</dbReference>
<keyword evidence="6" id="KW-1185">Reference proteome</keyword>
<name>A0A2T4A8Q0_TRIHA</name>
<reference evidence="5 6" key="1">
    <citation type="submission" date="2016-07" db="EMBL/GenBank/DDBJ databases">
        <title>Multiple horizontal gene transfer events from other fungi enriched the ability of initially mycotrophic Trichoderma (Ascomycota) to feed on dead plant biomass.</title>
        <authorList>
            <consortium name="DOE Joint Genome Institute"/>
            <person name="Aerts A."/>
            <person name="Atanasova L."/>
            <person name="Chenthamara K."/>
            <person name="Zhang J."/>
            <person name="Grujic M."/>
            <person name="Henrissat B."/>
            <person name="Kuo A."/>
            <person name="Salamov A."/>
            <person name="Lipzen A."/>
            <person name="Labutti K."/>
            <person name="Barry K."/>
            <person name="Miao Y."/>
            <person name="Rahimi M.J."/>
            <person name="Shen Q."/>
            <person name="Grigoriev I.V."/>
            <person name="Kubicek C.P."/>
            <person name="Druzhinina I.S."/>
        </authorList>
    </citation>
    <scope>NUCLEOTIDE SEQUENCE [LARGE SCALE GENOMIC DNA]</scope>
    <source>
        <strain evidence="5 6">CBS 226.95</strain>
    </source>
</reference>
<dbReference type="SMART" id="SM00248">
    <property type="entry name" value="ANK"/>
    <property type="match status" value="1"/>
</dbReference>
<evidence type="ECO:0000256" key="1">
    <source>
        <dbReference type="ARBA" id="ARBA00022737"/>
    </source>
</evidence>
<evidence type="ECO:0000256" key="4">
    <source>
        <dbReference type="SAM" id="MobiDB-lite"/>
    </source>
</evidence>
<dbReference type="PROSITE" id="PS50297">
    <property type="entry name" value="ANK_REP_REGION"/>
    <property type="match status" value="1"/>
</dbReference>
<evidence type="ECO:0000313" key="5">
    <source>
        <dbReference type="EMBL" id="PTB53412.1"/>
    </source>
</evidence>
<dbReference type="AlphaFoldDB" id="A0A2T4A8Q0"/>
<keyword evidence="1" id="KW-0677">Repeat</keyword>
<dbReference type="InterPro" id="IPR002110">
    <property type="entry name" value="Ankyrin_rpt"/>
</dbReference>
<sequence length="61" mass="6529">LLGHNPDIEAADNTGATPLHLAVKAGHQQAAESLLSKGARVDATDHDGKRPIDYAQERYHS</sequence>
<organism evidence="5 6">
    <name type="scientific">Trichoderma harzianum CBS 226.95</name>
    <dbReference type="NCBI Taxonomy" id="983964"/>
    <lineage>
        <taxon>Eukaryota</taxon>
        <taxon>Fungi</taxon>
        <taxon>Dikarya</taxon>
        <taxon>Ascomycota</taxon>
        <taxon>Pezizomycotina</taxon>
        <taxon>Sordariomycetes</taxon>
        <taxon>Hypocreomycetidae</taxon>
        <taxon>Hypocreales</taxon>
        <taxon>Hypocreaceae</taxon>
        <taxon>Trichoderma</taxon>
    </lineage>
</organism>
<dbReference type="SUPFAM" id="SSF48403">
    <property type="entry name" value="Ankyrin repeat"/>
    <property type="match status" value="1"/>
</dbReference>
<evidence type="ECO:0000256" key="2">
    <source>
        <dbReference type="ARBA" id="ARBA00023043"/>
    </source>
</evidence>
<dbReference type="Gene3D" id="1.25.40.20">
    <property type="entry name" value="Ankyrin repeat-containing domain"/>
    <property type="match status" value="1"/>
</dbReference>
<gene>
    <name evidence="5" type="ORF">M431DRAFT_46571</name>
</gene>
<dbReference type="Proteomes" id="UP000241690">
    <property type="component" value="Unassembled WGS sequence"/>
</dbReference>